<comment type="caution">
    <text evidence="1">The sequence shown here is derived from an EMBL/GenBank/DDBJ whole genome shotgun (WGS) entry which is preliminary data.</text>
</comment>
<gene>
    <name evidence="1" type="ORF">LEP1GSC029_0464</name>
</gene>
<dbReference type="InterPro" id="IPR011990">
    <property type="entry name" value="TPR-like_helical_dom_sf"/>
</dbReference>
<accession>A0A829D8P6</accession>
<dbReference type="EMBL" id="AFJL02000091">
    <property type="protein sequence ID" value="EMY05179.1"/>
    <property type="molecule type" value="Genomic_DNA"/>
</dbReference>
<reference evidence="1 2" key="1">
    <citation type="submission" date="2013-02" db="EMBL/GenBank/DDBJ databases">
        <authorList>
            <person name="Harkins D.M."/>
            <person name="Durkin A.S."/>
            <person name="Brinkac L.M."/>
            <person name="Haft D.H."/>
            <person name="Selengut J.D."/>
            <person name="Sanka R."/>
            <person name="DePew J."/>
            <person name="Purushe J."/>
            <person name="Whelen A.C."/>
            <person name="Vinetz J.M."/>
            <person name="Sutton G.G."/>
            <person name="Nierman W.C."/>
            <person name="Fouts D.E."/>
        </authorList>
    </citation>
    <scope>NUCLEOTIDE SEQUENCE [LARGE SCALE GENOMIC DNA]</scope>
    <source>
        <strain evidence="1 2">2002000626</strain>
    </source>
</reference>
<dbReference type="Proteomes" id="UP000012329">
    <property type="component" value="Unassembled WGS sequence"/>
</dbReference>
<proteinExistence type="predicted"/>
<dbReference type="AlphaFoldDB" id="A0A829D8P6"/>
<sequence length="93" mass="11007">MISEFPEDVEIIFNASLIYKKLKRYHESIELGERVLLREPDFLNNIVNLAESYILIYEREMALGLLEKIECLDTDHLYTQKIKAQLEQPVSDY</sequence>
<evidence type="ECO:0000313" key="1">
    <source>
        <dbReference type="EMBL" id="EMY05179.1"/>
    </source>
</evidence>
<evidence type="ECO:0008006" key="3">
    <source>
        <dbReference type="Google" id="ProtNLM"/>
    </source>
</evidence>
<protein>
    <recommendedName>
        <fullName evidence="3">Tetratricopeptide repeat protein</fullName>
    </recommendedName>
</protein>
<organism evidence="1 2">
    <name type="scientific">Leptospira interrogans str. 2002000626</name>
    <dbReference type="NCBI Taxonomy" id="996803"/>
    <lineage>
        <taxon>Bacteria</taxon>
        <taxon>Pseudomonadati</taxon>
        <taxon>Spirochaetota</taxon>
        <taxon>Spirochaetia</taxon>
        <taxon>Leptospirales</taxon>
        <taxon>Leptospiraceae</taxon>
        <taxon>Leptospira</taxon>
    </lineage>
</organism>
<dbReference type="Gene3D" id="1.25.40.10">
    <property type="entry name" value="Tetratricopeptide repeat domain"/>
    <property type="match status" value="1"/>
</dbReference>
<name>A0A829D8P6_LEPIR</name>
<evidence type="ECO:0000313" key="2">
    <source>
        <dbReference type="Proteomes" id="UP000012329"/>
    </source>
</evidence>
<dbReference type="SUPFAM" id="SSF48452">
    <property type="entry name" value="TPR-like"/>
    <property type="match status" value="1"/>
</dbReference>